<dbReference type="Proteomes" id="UP000595307">
    <property type="component" value="Segment"/>
</dbReference>
<dbReference type="InterPro" id="IPR042071">
    <property type="entry name" value="Trans_coact_sf"/>
</dbReference>
<organism evidence="1 2">
    <name type="scientific">Salmonella phage SPHG3</name>
    <dbReference type="NCBI Taxonomy" id="2801526"/>
    <lineage>
        <taxon>Viruses</taxon>
        <taxon>Duplodnaviria</taxon>
        <taxon>Heunggongvirae</taxon>
        <taxon>Uroviricota</taxon>
        <taxon>Caudoviricetes</taxon>
        <taxon>Pantevenvirales</taxon>
        <taxon>Ackermannviridae</taxon>
        <taxon>Cvivirinae</taxon>
        <taxon>Kuttervirus</taxon>
        <taxon>Kuttervirus STW77</taxon>
    </lineage>
</organism>
<sequence>MASKTFCVILRSNQGRGIQSMSDQQIAQVLTPDSFSELVLMRASQRKESILETMASVCEEYDIEEAKVKKLITPPLLSRLTAECSDARLLKGELKSKKLI</sequence>
<dbReference type="Pfam" id="PF16805">
    <property type="entry name" value="Trans_coact"/>
    <property type="match status" value="1"/>
</dbReference>
<proteinExistence type="predicted"/>
<evidence type="ECO:0000313" key="2">
    <source>
        <dbReference type="Proteomes" id="UP000595307"/>
    </source>
</evidence>
<dbReference type="Gene3D" id="1.10.10.2850">
    <property type="entry name" value="Phage late-transcription coactivator-like"/>
    <property type="match status" value="1"/>
</dbReference>
<evidence type="ECO:0000313" key="1">
    <source>
        <dbReference type="EMBL" id="QQO39111.1"/>
    </source>
</evidence>
<reference evidence="1 2" key="1">
    <citation type="submission" date="2020-12" db="EMBL/GenBank/DDBJ databases">
        <authorList>
            <person name="Esmael A."/>
        </authorList>
    </citation>
    <scope>NUCLEOTIDE SEQUENCE [LARGE SCALE GENOMIC DNA]</scope>
</reference>
<accession>A0A7T7Z8K4</accession>
<name>A0A7T7Z8K4_9CAUD</name>
<protein>
    <submittedName>
        <fullName evidence="1">Late promoter transcription accessory protein</fullName>
    </submittedName>
</protein>
<dbReference type="InterPro" id="IPR031836">
    <property type="entry name" value="Trans_coact"/>
</dbReference>
<dbReference type="EMBL" id="MW388005">
    <property type="protein sequence ID" value="QQO39111.1"/>
    <property type="molecule type" value="Genomic_DNA"/>
</dbReference>